<feature type="region of interest" description="Disordered" evidence="1">
    <location>
        <begin position="1"/>
        <end position="48"/>
    </location>
</feature>
<comment type="caution">
    <text evidence="3">The sequence shown here is derived from an EMBL/GenBank/DDBJ whole genome shotgun (WGS) entry which is preliminary data.</text>
</comment>
<dbReference type="EMBL" id="DMAI01000478">
    <property type="protein sequence ID" value="HAE51415.1"/>
    <property type="molecule type" value="Genomic_DNA"/>
</dbReference>
<dbReference type="Pfam" id="PF13763">
    <property type="entry name" value="DUF4167"/>
    <property type="match status" value="1"/>
</dbReference>
<feature type="compositionally biased region" description="Basic and acidic residues" evidence="1">
    <location>
        <begin position="93"/>
        <end position="107"/>
    </location>
</feature>
<name>A0A3B9IUC5_9PROT</name>
<dbReference type="AlphaFoldDB" id="A0A3B9IUC5"/>
<organism evidence="3 4">
    <name type="scientific">Tistrella mobilis</name>
    <dbReference type="NCBI Taxonomy" id="171437"/>
    <lineage>
        <taxon>Bacteria</taxon>
        <taxon>Pseudomonadati</taxon>
        <taxon>Pseudomonadota</taxon>
        <taxon>Alphaproteobacteria</taxon>
        <taxon>Geminicoccales</taxon>
        <taxon>Geminicoccaceae</taxon>
        <taxon>Tistrella</taxon>
    </lineage>
</organism>
<sequence>MRNGPNSKRTRMGRQQGGGGGGGGRPRPQQPVNRNRIFESNGPAGKIKGNLSQVIDRYLAAARDASSSGDRVLAESCLQHAEHYLRLMNGTQDENRTDRSPVQDRFSRPGTETDSEEDETETGDAEGEDEAAEPAERPR</sequence>
<feature type="region of interest" description="Disordered" evidence="1">
    <location>
        <begin position="88"/>
        <end position="139"/>
    </location>
</feature>
<feature type="compositionally biased region" description="Gly residues" evidence="1">
    <location>
        <begin position="15"/>
        <end position="25"/>
    </location>
</feature>
<proteinExistence type="predicted"/>
<dbReference type="Proteomes" id="UP000257706">
    <property type="component" value="Unassembled WGS sequence"/>
</dbReference>
<reference evidence="3 4" key="1">
    <citation type="journal article" date="2018" name="Nat. Biotechnol.">
        <title>A standardized bacterial taxonomy based on genome phylogeny substantially revises the tree of life.</title>
        <authorList>
            <person name="Parks D.H."/>
            <person name="Chuvochina M."/>
            <person name="Waite D.W."/>
            <person name="Rinke C."/>
            <person name="Skarshewski A."/>
            <person name="Chaumeil P.A."/>
            <person name="Hugenholtz P."/>
        </authorList>
    </citation>
    <scope>NUCLEOTIDE SEQUENCE [LARGE SCALE GENOMIC DNA]</scope>
    <source>
        <strain evidence="3">UBA8739</strain>
    </source>
</reference>
<accession>A0A3B9IUC5</accession>
<protein>
    <submittedName>
        <fullName evidence="3">DUF4167 domain-containing protein</fullName>
    </submittedName>
</protein>
<evidence type="ECO:0000259" key="2">
    <source>
        <dbReference type="Pfam" id="PF13763"/>
    </source>
</evidence>
<dbReference type="InterPro" id="IPR025430">
    <property type="entry name" value="DUF4167"/>
</dbReference>
<gene>
    <name evidence="3" type="ORF">DCK97_28790</name>
</gene>
<evidence type="ECO:0000313" key="4">
    <source>
        <dbReference type="Proteomes" id="UP000257706"/>
    </source>
</evidence>
<feature type="compositionally biased region" description="Acidic residues" evidence="1">
    <location>
        <begin position="113"/>
        <end position="133"/>
    </location>
</feature>
<feature type="domain" description="DUF4167" evidence="2">
    <location>
        <begin position="24"/>
        <end position="92"/>
    </location>
</feature>
<feature type="non-terminal residue" evidence="3">
    <location>
        <position position="139"/>
    </location>
</feature>
<evidence type="ECO:0000256" key="1">
    <source>
        <dbReference type="SAM" id="MobiDB-lite"/>
    </source>
</evidence>
<evidence type="ECO:0000313" key="3">
    <source>
        <dbReference type="EMBL" id="HAE51415.1"/>
    </source>
</evidence>